<dbReference type="Pfam" id="PF05437">
    <property type="entry name" value="AzlD"/>
    <property type="match status" value="1"/>
</dbReference>
<sequence>MNNSYALLAILLSAIVTYSLRALPFVIFRDGKMSPILSRLAMVLPAAIMAVLVVYGLKDTLSADWTVWVATIAGCGSVMALHAWKHNTILSVFAGTAVYIALLYLL</sequence>
<evidence type="ECO:0000313" key="3">
    <source>
        <dbReference type="Proteomes" id="UP001286174"/>
    </source>
</evidence>
<dbReference type="RefSeq" id="WP_370595930.1">
    <property type="nucleotide sequence ID" value="NZ_JALBUR010000010.1"/>
</dbReference>
<keyword evidence="3" id="KW-1185">Reference proteome</keyword>
<keyword evidence="1" id="KW-1133">Transmembrane helix</keyword>
<dbReference type="EMBL" id="JALBUR010000010">
    <property type="protein sequence ID" value="MDX8419541.1"/>
    <property type="molecule type" value="Genomic_DNA"/>
</dbReference>
<keyword evidence="1" id="KW-0812">Transmembrane</keyword>
<organism evidence="2 3">
    <name type="scientific">Grylomicrobium aquisgranensis</name>
    <dbReference type="NCBI Taxonomy" id="2926318"/>
    <lineage>
        <taxon>Bacteria</taxon>
        <taxon>Bacillati</taxon>
        <taxon>Bacillota</taxon>
        <taxon>Erysipelotrichia</taxon>
        <taxon>Erysipelotrichales</taxon>
        <taxon>Erysipelotrichaceae</taxon>
        <taxon>Grylomicrobium</taxon>
    </lineage>
</organism>
<feature type="transmembrane region" description="Helical" evidence="1">
    <location>
        <begin position="88"/>
        <end position="105"/>
    </location>
</feature>
<feature type="transmembrane region" description="Helical" evidence="1">
    <location>
        <begin position="40"/>
        <end position="57"/>
    </location>
</feature>
<accession>A0AB35U332</accession>
<dbReference type="PIRSF" id="PIRSF003203">
    <property type="entry name" value="AzlD"/>
    <property type="match status" value="1"/>
</dbReference>
<protein>
    <submittedName>
        <fullName evidence="2">AzlD domain-containing protein</fullName>
    </submittedName>
</protein>
<reference evidence="2 3" key="1">
    <citation type="submission" date="2022-03" db="EMBL/GenBank/DDBJ databases">
        <title>Novel taxa within the pig intestine.</title>
        <authorList>
            <person name="Wylensek D."/>
            <person name="Bishof K."/>
            <person name="Afrizal A."/>
            <person name="Clavel T."/>
        </authorList>
    </citation>
    <scope>NUCLEOTIDE SEQUENCE [LARGE SCALE GENOMIC DNA]</scope>
    <source>
        <strain evidence="2 3">CLA-KB-P133</strain>
    </source>
</reference>
<gene>
    <name evidence="2" type="ORF">MOZ60_05485</name>
</gene>
<feature type="transmembrane region" description="Helical" evidence="1">
    <location>
        <begin position="6"/>
        <end position="28"/>
    </location>
</feature>
<feature type="transmembrane region" description="Helical" evidence="1">
    <location>
        <begin position="63"/>
        <end position="81"/>
    </location>
</feature>
<comment type="caution">
    <text evidence="2">The sequence shown here is derived from an EMBL/GenBank/DDBJ whole genome shotgun (WGS) entry which is preliminary data.</text>
</comment>
<evidence type="ECO:0000256" key="1">
    <source>
        <dbReference type="SAM" id="Phobius"/>
    </source>
</evidence>
<dbReference type="InterPro" id="IPR008407">
    <property type="entry name" value="Brnchd-chn_aa_trnsp_AzlD"/>
</dbReference>
<evidence type="ECO:0000313" key="2">
    <source>
        <dbReference type="EMBL" id="MDX8419541.1"/>
    </source>
</evidence>
<dbReference type="AlphaFoldDB" id="A0AB35U332"/>
<proteinExistence type="predicted"/>
<keyword evidence="1" id="KW-0472">Membrane</keyword>
<dbReference type="Proteomes" id="UP001286174">
    <property type="component" value="Unassembled WGS sequence"/>
</dbReference>
<name>A0AB35U332_9FIRM</name>